<gene>
    <name evidence="6" type="ORF">ODI_02959</name>
    <name evidence="7" type="ORF">ODI_R2885</name>
</gene>
<keyword evidence="8" id="KW-1185">Reference proteome</keyword>
<dbReference type="PROSITE" id="PS50949">
    <property type="entry name" value="HTH_GNTR"/>
    <property type="match status" value="1"/>
</dbReference>
<dbReference type="GO" id="GO:0045892">
    <property type="term" value="P:negative regulation of DNA-templated transcription"/>
    <property type="evidence" value="ECO:0007669"/>
    <property type="project" value="TreeGrafter"/>
</dbReference>
<dbReference type="PRINTS" id="PR00035">
    <property type="entry name" value="HTHGNTR"/>
</dbReference>
<dbReference type="Pfam" id="PF00392">
    <property type="entry name" value="GntR"/>
    <property type="match status" value="1"/>
</dbReference>
<reference evidence="7 8" key="2">
    <citation type="submission" date="2017-08" db="EMBL/GenBank/DDBJ databases">
        <authorList>
            <person name="de Groot N.N."/>
        </authorList>
    </citation>
    <scope>NUCLEOTIDE SEQUENCE [LARGE SCALE GENOMIC DNA]</scope>
    <source>
        <strain evidence="7">Orrdi1</strain>
    </source>
</reference>
<evidence type="ECO:0000313" key="7">
    <source>
        <dbReference type="EMBL" id="SOE50676.1"/>
    </source>
</evidence>
<dbReference type="SUPFAM" id="SSF46785">
    <property type="entry name" value="Winged helix' DNA-binding domain"/>
    <property type="match status" value="1"/>
</dbReference>
<dbReference type="PANTHER" id="PTHR44846:SF1">
    <property type="entry name" value="MANNOSYL-D-GLYCERATE TRANSPORT_METABOLISM SYSTEM REPRESSOR MNGR-RELATED"/>
    <property type="match status" value="1"/>
</dbReference>
<dbReference type="FunFam" id="1.10.10.10:FF:000079">
    <property type="entry name" value="GntR family transcriptional regulator"/>
    <property type="match status" value="1"/>
</dbReference>
<dbReference type="EMBL" id="LT907988">
    <property type="protein sequence ID" value="SOE50676.1"/>
    <property type="molecule type" value="Genomic_DNA"/>
</dbReference>
<dbReference type="SUPFAM" id="SSF64288">
    <property type="entry name" value="Chorismate lyase-like"/>
    <property type="match status" value="1"/>
</dbReference>
<dbReference type="InterPro" id="IPR050679">
    <property type="entry name" value="Bact_HTH_transcr_reg"/>
</dbReference>
<dbReference type="InterPro" id="IPR028978">
    <property type="entry name" value="Chorismate_lyase_/UTRA_dom_sf"/>
</dbReference>
<keyword evidence="3" id="KW-0804">Transcription</keyword>
<reference evidence="6 8" key="1">
    <citation type="submission" date="2016-06" db="EMBL/GenBank/DDBJ databases">
        <authorList>
            <person name="Kjaerup R.B."/>
            <person name="Dalgaard T.S."/>
            <person name="Juul-Madsen H.R."/>
        </authorList>
    </citation>
    <scope>NUCLEOTIDE SEQUENCE [LARGE SCALE GENOMIC DNA]</scope>
    <source>
        <strain evidence="6">Orrdi1</strain>
    </source>
</reference>
<dbReference type="AlphaFoldDB" id="A0A1C3K0F7"/>
<dbReference type="InterPro" id="IPR036388">
    <property type="entry name" value="WH-like_DNA-bd_sf"/>
</dbReference>
<protein>
    <submittedName>
        <fullName evidence="6 7">Alkanesulfonate metabolism utilization regulator</fullName>
    </submittedName>
</protein>
<dbReference type="SMART" id="SM00345">
    <property type="entry name" value="HTH_GNTR"/>
    <property type="match status" value="1"/>
</dbReference>
<organism evidence="6 8">
    <name type="scientific">Orrella dioscoreae</name>
    <dbReference type="NCBI Taxonomy" id="1851544"/>
    <lineage>
        <taxon>Bacteria</taxon>
        <taxon>Pseudomonadati</taxon>
        <taxon>Pseudomonadota</taxon>
        <taxon>Betaproteobacteria</taxon>
        <taxon>Burkholderiales</taxon>
        <taxon>Alcaligenaceae</taxon>
        <taxon>Orrella</taxon>
    </lineage>
</organism>
<proteinExistence type="predicted"/>
<name>A0A1C3K0F7_9BURK</name>
<dbReference type="RefSeq" id="WP_067751749.1">
    <property type="nucleotide sequence ID" value="NZ_LT907988.1"/>
</dbReference>
<feature type="domain" description="HTH gntR-type" evidence="5">
    <location>
        <begin position="26"/>
        <end position="94"/>
    </location>
</feature>
<evidence type="ECO:0000313" key="8">
    <source>
        <dbReference type="Proteomes" id="UP000078558"/>
    </source>
</evidence>
<evidence type="ECO:0000256" key="2">
    <source>
        <dbReference type="ARBA" id="ARBA00023125"/>
    </source>
</evidence>
<keyword evidence="2" id="KW-0238">DNA-binding</keyword>
<dbReference type="CDD" id="cd07377">
    <property type="entry name" value="WHTH_GntR"/>
    <property type="match status" value="1"/>
</dbReference>
<dbReference type="InterPro" id="IPR000524">
    <property type="entry name" value="Tscrpt_reg_HTH_GntR"/>
</dbReference>
<dbReference type="Gene3D" id="3.40.1410.10">
    <property type="entry name" value="Chorismate lyase-like"/>
    <property type="match status" value="1"/>
</dbReference>
<dbReference type="Proteomes" id="UP000078558">
    <property type="component" value="Chromosome I"/>
</dbReference>
<keyword evidence="1" id="KW-0805">Transcription regulation</keyword>
<dbReference type="GO" id="GO:0003677">
    <property type="term" value="F:DNA binding"/>
    <property type="evidence" value="ECO:0007669"/>
    <property type="project" value="UniProtKB-KW"/>
</dbReference>
<dbReference type="Gene3D" id="1.10.10.10">
    <property type="entry name" value="Winged helix-like DNA-binding domain superfamily/Winged helix DNA-binding domain"/>
    <property type="match status" value="1"/>
</dbReference>
<dbReference type="KEGG" id="odi:ODI_R2885"/>
<feature type="region of interest" description="Disordered" evidence="4">
    <location>
        <begin position="1"/>
        <end position="21"/>
    </location>
</feature>
<dbReference type="OrthoDB" id="2530535at2"/>
<dbReference type="Pfam" id="PF07702">
    <property type="entry name" value="UTRA"/>
    <property type="match status" value="1"/>
</dbReference>
<feature type="compositionally biased region" description="Low complexity" evidence="4">
    <location>
        <begin position="11"/>
        <end position="21"/>
    </location>
</feature>
<dbReference type="GO" id="GO:0003700">
    <property type="term" value="F:DNA-binding transcription factor activity"/>
    <property type="evidence" value="ECO:0007669"/>
    <property type="project" value="InterPro"/>
</dbReference>
<dbReference type="InterPro" id="IPR011663">
    <property type="entry name" value="UTRA"/>
</dbReference>
<sequence>MSETRPEQEIPARSPGRPPAAAAAFSPLYRQIKSLIVESLERGEWKAGESIPSEFDLAARFQVSQGTVRKAIDELAAEHLLLRRQGKGTFVATHHEPRTRYRFLRLAPDDDGEGERAESRIVDCRRLRAPADVSRALELRSGDAVVCIRRVLSFGGVPTVIDDIWLPGNLFKGLTAESLAGYRGPLYGFFESEFGINMVRADEKLRAVAASPETAELLGAAPGAPLLQVERVSYTYGDRPVEWRRGQYLTERYHYRNRLT</sequence>
<evidence type="ECO:0000259" key="5">
    <source>
        <dbReference type="PROSITE" id="PS50949"/>
    </source>
</evidence>
<evidence type="ECO:0000313" key="6">
    <source>
        <dbReference type="EMBL" id="SBT24888.1"/>
    </source>
</evidence>
<dbReference type="InterPro" id="IPR036390">
    <property type="entry name" value="WH_DNA-bd_sf"/>
</dbReference>
<evidence type="ECO:0000256" key="4">
    <source>
        <dbReference type="SAM" id="MobiDB-lite"/>
    </source>
</evidence>
<evidence type="ECO:0000256" key="1">
    <source>
        <dbReference type="ARBA" id="ARBA00023015"/>
    </source>
</evidence>
<evidence type="ECO:0000256" key="3">
    <source>
        <dbReference type="ARBA" id="ARBA00023163"/>
    </source>
</evidence>
<dbReference type="EMBL" id="FLRC01000011">
    <property type="protein sequence ID" value="SBT24888.1"/>
    <property type="molecule type" value="Genomic_DNA"/>
</dbReference>
<dbReference type="SMART" id="SM00866">
    <property type="entry name" value="UTRA"/>
    <property type="match status" value="1"/>
</dbReference>
<feature type="compositionally biased region" description="Basic and acidic residues" evidence="4">
    <location>
        <begin position="1"/>
        <end position="10"/>
    </location>
</feature>
<dbReference type="PANTHER" id="PTHR44846">
    <property type="entry name" value="MANNOSYL-D-GLYCERATE TRANSPORT/METABOLISM SYSTEM REPRESSOR MNGR-RELATED"/>
    <property type="match status" value="1"/>
</dbReference>
<accession>A0A1C3K0F7</accession>
<dbReference type="STRING" id="1851544.ODI_02959"/>